<feature type="compositionally biased region" description="Basic and acidic residues" evidence="1">
    <location>
        <begin position="131"/>
        <end position="150"/>
    </location>
</feature>
<dbReference type="SMART" id="SM00456">
    <property type="entry name" value="WW"/>
    <property type="match status" value="1"/>
</dbReference>
<dbReference type="Pfam" id="PF00397">
    <property type="entry name" value="WW"/>
    <property type="match status" value="1"/>
</dbReference>
<sequence length="360" mass="36184">MTAAATAPMASPALRIRGRGNQGFGSQVIAYILNLTSMDDFAPPAGPPPPKAPDVPAGWAARWNEQYKEWFYVNIYTKQSQWEKPTAPVFPNDDGAPPGAPPGYEQGNAPVVTDTKKNPYEDVTAGPGGSSHDEDAKLAARLQAEEDARARSGPGGPDVPAGYGGSSSPYPQQQQQSGSTYPSELPPRDRGAKSSSGGGFLGKLIGKGKQMADKRQQQQGGYGGAHGGGGMGMGGGYPQQQYYPQQSHGGYPGHGPPMGYGAQPHYGGGYGGPGGYGGYGGGPGYGPPGGGFGGGMGGGRRPGGGGGMGMAGGAALGAGAGLLGGAMLANSFDNDEQEAYQDGFQDGADFDGGDDGGGDD</sequence>
<dbReference type="CDD" id="cd00201">
    <property type="entry name" value="WW"/>
    <property type="match status" value="1"/>
</dbReference>
<reference evidence="3" key="1">
    <citation type="submission" date="2021-05" db="EMBL/GenBank/DDBJ databases">
        <authorList>
            <person name="Khan N."/>
        </authorList>
    </citation>
    <scope>NUCLEOTIDE SEQUENCE</scope>
</reference>
<gene>
    <name evidence="3" type="ORF">FEQUK3_LOCUS6718</name>
</gene>
<feature type="compositionally biased region" description="Acidic residues" evidence="1">
    <location>
        <begin position="348"/>
        <end position="360"/>
    </location>
</feature>
<feature type="region of interest" description="Disordered" evidence="1">
    <location>
        <begin position="85"/>
        <end position="310"/>
    </location>
</feature>
<feature type="domain" description="WW" evidence="2">
    <location>
        <begin position="53"/>
        <end position="87"/>
    </location>
</feature>
<organism evidence="3 4">
    <name type="scientific">Fusarium equiseti</name>
    <name type="common">Fusarium scirpi</name>
    <dbReference type="NCBI Taxonomy" id="61235"/>
    <lineage>
        <taxon>Eukaryota</taxon>
        <taxon>Fungi</taxon>
        <taxon>Dikarya</taxon>
        <taxon>Ascomycota</taxon>
        <taxon>Pezizomycotina</taxon>
        <taxon>Sordariomycetes</taxon>
        <taxon>Hypocreomycetidae</taxon>
        <taxon>Hypocreales</taxon>
        <taxon>Nectriaceae</taxon>
        <taxon>Fusarium</taxon>
        <taxon>Fusarium incarnatum-equiseti species complex</taxon>
    </lineage>
</organism>
<feature type="compositionally biased region" description="Low complexity" evidence="1">
    <location>
        <begin position="238"/>
        <end position="249"/>
    </location>
</feature>
<accession>A0A8J2NEZ0</accession>
<comment type="caution">
    <text evidence="3">The sequence shown here is derived from an EMBL/GenBank/DDBJ whole genome shotgun (WGS) entry which is preliminary data.</text>
</comment>
<evidence type="ECO:0000256" key="1">
    <source>
        <dbReference type="SAM" id="MobiDB-lite"/>
    </source>
</evidence>
<protein>
    <recommendedName>
        <fullName evidence="2">WW domain-containing protein</fullName>
    </recommendedName>
</protein>
<evidence type="ECO:0000313" key="4">
    <source>
        <dbReference type="Proteomes" id="UP000693738"/>
    </source>
</evidence>
<evidence type="ECO:0000259" key="2">
    <source>
        <dbReference type="PROSITE" id="PS50020"/>
    </source>
</evidence>
<feature type="compositionally biased region" description="Gly residues" evidence="1">
    <location>
        <begin position="266"/>
        <end position="310"/>
    </location>
</feature>
<feature type="compositionally biased region" description="Gly residues" evidence="1">
    <location>
        <begin position="220"/>
        <end position="237"/>
    </location>
</feature>
<proteinExistence type="predicted"/>
<dbReference type="EMBL" id="CAJSTJ010000139">
    <property type="protein sequence ID" value="CAG7561007.1"/>
    <property type="molecule type" value="Genomic_DNA"/>
</dbReference>
<dbReference type="InterPro" id="IPR001202">
    <property type="entry name" value="WW_dom"/>
</dbReference>
<feature type="compositionally biased region" description="Low complexity" evidence="1">
    <location>
        <begin position="166"/>
        <end position="183"/>
    </location>
</feature>
<dbReference type="Proteomes" id="UP000693738">
    <property type="component" value="Unassembled WGS sequence"/>
</dbReference>
<dbReference type="PROSITE" id="PS01159">
    <property type="entry name" value="WW_DOMAIN_1"/>
    <property type="match status" value="1"/>
</dbReference>
<evidence type="ECO:0000313" key="3">
    <source>
        <dbReference type="EMBL" id="CAG7561007.1"/>
    </source>
</evidence>
<feature type="region of interest" description="Disordered" evidence="1">
    <location>
        <begin position="334"/>
        <end position="360"/>
    </location>
</feature>
<dbReference type="PROSITE" id="PS50020">
    <property type="entry name" value="WW_DOMAIN_2"/>
    <property type="match status" value="1"/>
</dbReference>
<name>A0A8J2NEZ0_FUSEQ</name>
<dbReference type="AlphaFoldDB" id="A0A8J2NEZ0"/>